<dbReference type="EMBL" id="NHYE01001426">
    <property type="protein sequence ID" value="PPQ95422.1"/>
    <property type="molecule type" value="Genomic_DNA"/>
</dbReference>
<name>A0A409XXD7_9AGAR</name>
<reference evidence="1 2" key="1">
    <citation type="journal article" date="2018" name="Evol. Lett.">
        <title>Horizontal gene cluster transfer increased hallucinogenic mushroom diversity.</title>
        <authorList>
            <person name="Reynolds H.T."/>
            <person name="Vijayakumar V."/>
            <person name="Gluck-Thaler E."/>
            <person name="Korotkin H.B."/>
            <person name="Matheny P.B."/>
            <person name="Slot J.C."/>
        </authorList>
    </citation>
    <scope>NUCLEOTIDE SEQUENCE [LARGE SCALE GENOMIC DNA]</scope>
    <source>
        <strain evidence="1 2">SRW20</strain>
    </source>
</reference>
<keyword evidence="2" id="KW-1185">Reference proteome</keyword>
<dbReference type="InParanoid" id="A0A409XXD7"/>
<accession>A0A409XXD7</accession>
<evidence type="ECO:0000313" key="2">
    <source>
        <dbReference type="Proteomes" id="UP000284706"/>
    </source>
</evidence>
<sequence length="190" mass="21764">MPLITEEEYLENMGRPDWPPPASLISSLYPEPQKDVDVYLVVVRSQVDPSQTIQSRDQHWMFQWNLEKRTSLGDPVYRRLQIVRERDINGTGKLDHLTNWGAMTVAGETNATEELVEILLKKMTMKERKEFEAISDATRVRKPDGNWNCQDWCKSVLEASVATGLLTEVEVNHVVMVAESIEPTHSRSVL</sequence>
<dbReference type="Proteomes" id="UP000284706">
    <property type="component" value="Unassembled WGS sequence"/>
</dbReference>
<dbReference type="OrthoDB" id="37659at2759"/>
<protein>
    <submittedName>
        <fullName evidence="1">Uncharacterized protein</fullName>
    </submittedName>
</protein>
<gene>
    <name evidence="1" type="ORF">CVT26_008444</name>
</gene>
<dbReference type="AlphaFoldDB" id="A0A409XXD7"/>
<proteinExistence type="predicted"/>
<organism evidence="1 2">
    <name type="scientific">Gymnopilus dilepis</name>
    <dbReference type="NCBI Taxonomy" id="231916"/>
    <lineage>
        <taxon>Eukaryota</taxon>
        <taxon>Fungi</taxon>
        <taxon>Dikarya</taxon>
        <taxon>Basidiomycota</taxon>
        <taxon>Agaricomycotina</taxon>
        <taxon>Agaricomycetes</taxon>
        <taxon>Agaricomycetidae</taxon>
        <taxon>Agaricales</taxon>
        <taxon>Agaricineae</taxon>
        <taxon>Hymenogastraceae</taxon>
        <taxon>Gymnopilus</taxon>
    </lineage>
</organism>
<evidence type="ECO:0000313" key="1">
    <source>
        <dbReference type="EMBL" id="PPQ95422.1"/>
    </source>
</evidence>
<comment type="caution">
    <text evidence="1">The sequence shown here is derived from an EMBL/GenBank/DDBJ whole genome shotgun (WGS) entry which is preliminary data.</text>
</comment>